<dbReference type="OrthoDB" id="4305709at2"/>
<evidence type="ECO:0008006" key="3">
    <source>
        <dbReference type="Google" id="ProtNLM"/>
    </source>
</evidence>
<dbReference type="KEGG" id="scy:SCATT_48000"/>
<dbReference type="Proteomes" id="UP000007842">
    <property type="component" value="Chromosome"/>
</dbReference>
<reference evidence="2" key="1">
    <citation type="submission" date="2011-12" db="EMBL/GenBank/DDBJ databases">
        <title>Complete genome sequence of Streptomyces cattleya strain DSM 46488.</title>
        <authorList>
            <person name="Ou H.-Y."/>
            <person name="Li P."/>
            <person name="Zhao C."/>
            <person name="O'Hagan D."/>
            <person name="Deng Z."/>
        </authorList>
    </citation>
    <scope>NUCLEOTIDE SEQUENCE [LARGE SCALE GENOMIC DNA]</scope>
    <source>
        <strain evidence="2">ATCC 35852 / DSM 46488 / JCM 4925 / NBRC 14057 / NRRL 8057</strain>
    </source>
</reference>
<dbReference type="EMBL" id="CP003219">
    <property type="protein sequence ID" value="AEW97171.1"/>
    <property type="molecule type" value="Genomic_DNA"/>
</dbReference>
<dbReference type="STRING" id="1003195.SCATT_48000"/>
<keyword evidence="2" id="KW-1185">Reference proteome</keyword>
<evidence type="ECO:0000313" key="2">
    <source>
        <dbReference type="Proteomes" id="UP000007842"/>
    </source>
</evidence>
<dbReference type="KEGG" id="sct:SCAT_4806"/>
<evidence type="ECO:0000313" key="1">
    <source>
        <dbReference type="EMBL" id="AEW97171.1"/>
    </source>
</evidence>
<accession>G8WV87</accession>
<dbReference type="HOGENOM" id="CLU_1383494_0_0_11"/>
<accession>F8JXR5</accession>
<sequence length="180" mass="19143">MTAARPAAVPTRRARIGRLVVGALLIAIPAGYGVVAGLQSRDTDGEKTLKAEMAGLVADWPARTQRSIYQVPIPYNATKVAYFESNAWRGSSLFVQFTTTGGGLDTFLAQLGTSRAGLTESGQAIPADQARRVGWTFSPGHHWAGATLPRSGQAPAHRVMVNLDDPDKPAVYVISSVAFH</sequence>
<gene>
    <name evidence="1" type="ordered locus">SCATT_48000</name>
</gene>
<dbReference type="AlphaFoldDB" id="F8JXR5"/>
<dbReference type="PATRIC" id="fig|1003195.11.peg.6238"/>
<name>F8JXR5_STREN</name>
<organism evidence="1 2">
    <name type="scientific">Streptantibioticus cattleyicolor (strain ATCC 35852 / DSM 46488 / JCM 4925 / NBRC 14057 / NRRL 8057)</name>
    <name type="common">Streptomyces cattleya</name>
    <dbReference type="NCBI Taxonomy" id="1003195"/>
    <lineage>
        <taxon>Bacteria</taxon>
        <taxon>Bacillati</taxon>
        <taxon>Actinomycetota</taxon>
        <taxon>Actinomycetes</taxon>
        <taxon>Kitasatosporales</taxon>
        <taxon>Streptomycetaceae</taxon>
        <taxon>Streptantibioticus</taxon>
    </lineage>
</organism>
<protein>
    <recommendedName>
        <fullName evidence="3">Sugar kinase</fullName>
    </recommendedName>
</protein>
<dbReference type="RefSeq" id="WP_014145510.1">
    <property type="nucleotide sequence ID" value="NC_016111.1"/>
</dbReference>
<dbReference type="eggNOG" id="COG5297">
    <property type="taxonomic scope" value="Bacteria"/>
</dbReference>
<proteinExistence type="predicted"/>